<organism evidence="2 3">
    <name type="scientific">Penicillium coprophilum</name>
    <dbReference type="NCBI Taxonomy" id="36646"/>
    <lineage>
        <taxon>Eukaryota</taxon>
        <taxon>Fungi</taxon>
        <taxon>Dikarya</taxon>
        <taxon>Ascomycota</taxon>
        <taxon>Pezizomycotina</taxon>
        <taxon>Eurotiomycetes</taxon>
        <taxon>Eurotiomycetidae</taxon>
        <taxon>Eurotiales</taxon>
        <taxon>Aspergillaceae</taxon>
        <taxon>Penicillium</taxon>
    </lineage>
</organism>
<dbReference type="Proteomes" id="UP000191500">
    <property type="component" value="Unassembled WGS sequence"/>
</dbReference>
<dbReference type="STRING" id="36646.A0A1V6V330"/>
<name>A0A1V6V330_9EURO</name>
<accession>A0A1V6V330</accession>
<dbReference type="EMBL" id="MDDG01000002">
    <property type="protein sequence ID" value="OQE45080.1"/>
    <property type="molecule type" value="Genomic_DNA"/>
</dbReference>
<reference evidence="3" key="1">
    <citation type="journal article" date="2017" name="Nat. Microbiol.">
        <title>Global analysis of biosynthetic gene clusters reveals vast potential of secondary metabolite production in Penicillium species.</title>
        <authorList>
            <person name="Nielsen J.C."/>
            <person name="Grijseels S."/>
            <person name="Prigent S."/>
            <person name="Ji B."/>
            <person name="Dainat J."/>
            <person name="Nielsen K.F."/>
            <person name="Frisvad J.C."/>
            <person name="Workman M."/>
            <person name="Nielsen J."/>
        </authorList>
    </citation>
    <scope>NUCLEOTIDE SEQUENCE [LARGE SCALE GENOMIC DNA]</scope>
    <source>
        <strain evidence="3">IBT 31321</strain>
    </source>
</reference>
<sequence length="130" mass="14772">MSSPQESYLAAIEANRKVNPQTMDDLFKQLPPAKPEQLLGDWNGGYFDTGHPVATQLADIKWVGKSFKTLEDVDPVVREMVYDRIASAAMIYDDRPIFDHFRYVNDNLLAGVMEGKGLGHNGPFYFYLQR</sequence>
<protein>
    <recommendedName>
        <fullName evidence="1">DUF4334 domain-containing protein</fullName>
    </recommendedName>
</protein>
<keyword evidence="3" id="KW-1185">Reference proteome</keyword>
<gene>
    <name evidence="2" type="ORF">PENCOP_c002G02521</name>
</gene>
<dbReference type="Gene3D" id="2.40.128.580">
    <property type="entry name" value="GXWXG domain"/>
    <property type="match status" value="2"/>
</dbReference>
<dbReference type="Pfam" id="PF14232">
    <property type="entry name" value="DUF4334"/>
    <property type="match status" value="1"/>
</dbReference>
<dbReference type="AlphaFoldDB" id="A0A1V6V330"/>
<evidence type="ECO:0000313" key="3">
    <source>
        <dbReference type="Proteomes" id="UP000191500"/>
    </source>
</evidence>
<evidence type="ECO:0000313" key="2">
    <source>
        <dbReference type="EMBL" id="OQE45080.1"/>
    </source>
</evidence>
<proteinExistence type="predicted"/>
<comment type="caution">
    <text evidence="2">The sequence shown here is derived from an EMBL/GenBank/DDBJ whole genome shotgun (WGS) entry which is preliminary data.</text>
</comment>
<evidence type="ECO:0000259" key="1">
    <source>
        <dbReference type="Pfam" id="PF14232"/>
    </source>
</evidence>
<feature type="domain" description="DUF4334" evidence="1">
    <location>
        <begin position="77"/>
        <end position="130"/>
    </location>
</feature>
<dbReference type="InterPro" id="IPR025568">
    <property type="entry name" value="DUF4334"/>
</dbReference>